<feature type="transmembrane region" description="Helical" evidence="1">
    <location>
        <begin position="83"/>
        <end position="104"/>
    </location>
</feature>
<dbReference type="Pfam" id="PF07332">
    <property type="entry name" value="Phage_holin_3_6"/>
    <property type="match status" value="1"/>
</dbReference>
<keyword evidence="1" id="KW-1133">Transmembrane helix</keyword>
<evidence type="ECO:0000313" key="2">
    <source>
        <dbReference type="EMBL" id="CAE6727189.1"/>
    </source>
</evidence>
<dbReference type="InterPro" id="IPR009937">
    <property type="entry name" value="Phage_holin_3_6"/>
</dbReference>
<keyword evidence="3" id="KW-1185">Reference proteome</keyword>
<dbReference type="Proteomes" id="UP000675880">
    <property type="component" value="Unassembled WGS sequence"/>
</dbReference>
<evidence type="ECO:0000256" key="1">
    <source>
        <dbReference type="SAM" id="Phobius"/>
    </source>
</evidence>
<protein>
    <recommendedName>
        <fullName evidence="4">Phage holin family protein</fullName>
    </recommendedName>
</protein>
<evidence type="ECO:0000313" key="3">
    <source>
        <dbReference type="Proteomes" id="UP000675880"/>
    </source>
</evidence>
<sequence>MENPHPISVAALLQGLLEDIRLLIGQTMRLARDEMKLERQKLTSLVIRLGIGLTMAFMTSALLLLMVVHLLHGWLGLPLWTSYGIVGLLCSLMAGLLLASAASLGSTLRLWPFRTLHSIKEDARWIKEQVLSTKT</sequence>
<accession>A0ABN7L2A6</accession>
<name>A0ABN7L2A6_9BACT</name>
<gene>
    <name evidence="2" type="ORF">NSPZN2_100163</name>
</gene>
<proteinExistence type="predicted"/>
<keyword evidence="1" id="KW-0812">Transmembrane</keyword>
<feature type="transmembrane region" description="Helical" evidence="1">
    <location>
        <begin position="45"/>
        <end position="71"/>
    </location>
</feature>
<dbReference type="EMBL" id="CAJNBJ010000002">
    <property type="protein sequence ID" value="CAE6727189.1"/>
    <property type="molecule type" value="Genomic_DNA"/>
</dbReference>
<reference evidence="2 3" key="1">
    <citation type="submission" date="2021-02" db="EMBL/GenBank/DDBJ databases">
        <authorList>
            <person name="Han P."/>
        </authorList>
    </citation>
    <scope>NUCLEOTIDE SEQUENCE [LARGE SCALE GENOMIC DNA]</scope>
    <source>
        <strain evidence="2">Candidatus Nitrospira sp. ZN2</strain>
    </source>
</reference>
<evidence type="ECO:0008006" key="4">
    <source>
        <dbReference type="Google" id="ProtNLM"/>
    </source>
</evidence>
<comment type="caution">
    <text evidence="2">The sequence shown here is derived from an EMBL/GenBank/DDBJ whole genome shotgun (WGS) entry which is preliminary data.</text>
</comment>
<organism evidence="2 3">
    <name type="scientific">Nitrospira defluvii</name>
    <dbReference type="NCBI Taxonomy" id="330214"/>
    <lineage>
        <taxon>Bacteria</taxon>
        <taxon>Pseudomonadati</taxon>
        <taxon>Nitrospirota</taxon>
        <taxon>Nitrospiria</taxon>
        <taxon>Nitrospirales</taxon>
        <taxon>Nitrospiraceae</taxon>
        <taxon>Nitrospira</taxon>
    </lineage>
</organism>
<keyword evidence="1" id="KW-0472">Membrane</keyword>
<dbReference type="RefSeq" id="WP_213041533.1">
    <property type="nucleotide sequence ID" value="NZ_CAJNBJ010000002.1"/>
</dbReference>